<reference evidence="2 3" key="1">
    <citation type="journal article" date="2016" name="Nat. Commun.">
        <title>Extremotolerant tardigrade genome and improved radiotolerance of human cultured cells by tardigrade-unique protein.</title>
        <authorList>
            <person name="Hashimoto T."/>
            <person name="Horikawa D.D."/>
            <person name="Saito Y."/>
            <person name="Kuwahara H."/>
            <person name="Kozuka-Hata H."/>
            <person name="Shin-I T."/>
            <person name="Minakuchi Y."/>
            <person name="Ohishi K."/>
            <person name="Motoyama A."/>
            <person name="Aizu T."/>
            <person name="Enomoto A."/>
            <person name="Kondo K."/>
            <person name="Tanaka S."/>
            <person name="Hara Y."/>
            <person name="Koshikawa S."/>
            <person name="Sagara H."/>
            <person name="Miura T."/>
            <person name="Yokobori S."/>
            <person name="Miyagawa K."/>
            <person name="Suzuki Y."/>
            <person name="Kubo T."/>
            <person name="Oyama M."/>
            <person name="Kohara Y."/>
            <person name="Fujiyama A."/>
            <person name="Arakawa K."/>
            <person name="Katayama T."/>
            <person name="Toyoda A."/>
            <person name="Kunieda T."/>
        </authorList>
    </citation>
    <scope>NUCLEOTIDE SEQUENCE [LARGE SCALE GENOMIC DNA]</scope>
    <source>
        <strain evidence="2 3">YOKOZUNA-1</strain>
    </source>
</reference>
<sequence>MLLILPCLALGASSAYWNGGETPGTDEEVARRNCGLGHPALYGMGMPGTSGMYGAVGITRRRPSIEQRNLIPLYFNLRKDYEPEKKA</sequence>
<feature type="signal peptide" evidence="1">
    <location>
        <begin position="1"/>
        <end position="15"/>
    </location>
</feature>
<feature type="chain" id="PRO_5012475478" evidence="1">
    <location>
        <begin position="16"/>
        <end position="87"/>
    </location>
</feature>
<protein>
    <submittedName>
        <fullName evidence="2">Uncharacterized protein</fullName>
    </submittedName>
</protein>
<keyword evidence="1" id="KW-0732">Signal</keyword>
<evidence type="ECO:0000313" key="3">
    <source>
        <dbReference type="Proteomes" id="UP000186922"/>
    </source>
</evidence>
<dbReference type="Proteomes" id="UP000186922">
    <property type="component" value="Unassembled WGS sequence"/>
</dbReference>
<dbReference type="AlphaFoldDB" id="A0A1D1UFR4"/>
<keyword evidence="3" id="KW-1185">Reference proteome</keyword>
<proteinExistence type="predicted"/>
<comment type="caution">
    <text evidence="2">The sequence shown here is derived from an EMBL/GenBank/DDBJ whole genome shotgun (WGS) entry which is preliminary data.</text>
</comment>
<dbReference type="EMBL" id="BDGG01000001">
    <property type="protein sequence ID" value="GAU88614.1"/>
    <property type="molecule type" value="Genomic_DNA"/>
</dbReference>
<gene>
    <name evidence="2" type="primary">RvY_01283-1</name>
    <name evidence="2" type="synonym">RvY_01283.1</name>
    <name evidence="2" type="ORF">RvY_01283</name>
</gene>
<name>A0A1D1UFR4_RAMVA</name>
<evidence type="ECO:0000313" key="2">
    <source>
        <dbReference type="EMBL" id="GAU88614.1"/>
    </source>
</evidence>
<accession>A0A1D1UFR4</accession>
<organism evidence="2 3">
    <name type="scientific">Ramazzottius varieornatus</name>
    <name type="common">Water bear</name>
    <name type="synonym">Tardigrade</name>
    <dbReference type="NCBI Taxonomy" id="947166"/>
    <lineage>
        <taxon>Eukaryota</taxon>
        <taxon>Metazoa</taxon>
        <taxon>Ecdysozoa</taxon>
        <taxon>Tardigrada</taxon>
        <taxon>Eutardigrada</taxon>
        <taxon>Parachela</taxon>
        <taxon>Hypsibioidea</taxon>
        <taxon>Ramazzottiidae</taxon>
        <taxon>Ramazzottius</taxon>
    </lineage>
</organism>
<evidence type="ECO:0000256" key="1">
    <source>
        <dbReference type="SAM" id="SignalP"/>
    </source>
</evidence>